<dbReference type="InterPro" id="IPR010372">
    <property type="entry name" value="DNA_pol3_delta_N"/>
</dbReference>
<evidence type="ECO:0000256" key="4">
    <source>
        <dbReference type="ARBA" id="ARBA00022695"/>
    </source>
</evidence>
<reference evidence="12 13" key="1">
    <citation type="submission" date="2018-08" db="EMBL/GenBank/DDBJ databases">
        <title>Salinimonas sediminis sp. nov., a piezophilic bacterium isolated from a deep-sea sediment sample from the New Britain Trench.</title>
        <authorList>
            <person name="Cao J."/>
        </authorList>
    </citation>
    <scope>NUCLEOTIDE SEQUENCE [LARGE SCALE GENOMIC DNA]</scope>
    <source>
        <strain evidence="12 13">N102</strain>
    </source>
</reference>
<evidence type="ECO:0000313" key="12">
    <source>
        <dbReference type="EMBL" id="AXR06422.1"/>
    </source>
</evidence>
<evidence type="ECO:0000256" key="5">
    <source>
        <dbReference type="ARBA" id="ARBA00022705"/>
    </source>
</evidence>
<protein>
    <recommendedName>
        <fullName evidence="2 9">DNA polymerase III subunit delta</fullName>
        <ecNumber evidence="1 9">2.7.7.7</ecNumber>
    </recommendedName>
</protein>
<dbReference type="InterPro" id="IPR008921">
    <property type="entry name" value="DNA_pol3_clamp-load_cplx_C"/>
</dbReference>
<dbReference type="Gene3D" id="1.10.8.60">
    <property type="match status" value="1"/>
</dbReference>
<feature type="domain" description="DNA polymerase III delta N-terminal" evidence="10">
    <location>
        <begin position="20"/>
        <end position="131"/>
    </location>
</feature>
<dbReference type="CDD" id="cd18138">
    <property type="entry name" value="HLD_clamp_pol_III_delta"/>
    <property type="match status" value="1"/>
</dbReference>
<name>A0A346NLL5_9ALTE</name>
<proteinExistence type="inferred from homology"/>
<dbReference type="EMBL" id="CP031769">
    <property type="protein sequence ID" value="AXR06422.1"/>
    <property type="molecule type" value="Genomic_DNA"/>
</dbReference>
<dbReference type="PANTHER" id="PTHR34388">
    <property type="entry name" value="DNA POLYMERASE III SUBUNIT DELTA"/>
    <property type="match status" value="1"/>
</dbReference>
<dbReference type="SUPFAM" id="SSF52540">
    <property type="entry name" value="P-loop containing nucleoside triphosphate hydrolases"/>
    <property type="match status" value="1"/>
</dbReference>
<dbReference type="Pfam" id="PF14840">
    <property type="entry name" value="DNA_pol3_delt_C"/>
    <property type="match status" value="1"/>
</dbReference>
<comment type="similarity">
    <text evidence="7">Belongs to the DNA polymerase HolA subunit family.</text>
</comment>
<dbReference type="KEGG" id="salm:D0Y50_08620"/>
<dbReference type="EC" id="2.7.7.7" evidence="1 9"/>
<dbReference type="Gene3D" id="3.40.50.300">
    <property type="entry name" value="P-loop containing nucleotide triphosphate hydrolases"/>
    <property type="match status" value="1"/>
</dbReference>
<dbReference type="NCBIfam" id="TIGR01128">
    <property type="entry name" value="holA"/>
    <property type="match status" value="1"/>
</dbReference>
<evidence type="ECO:0000256" key="7">
    <source>
        <dbReference type="ARBA" id="ARBA00034754"/>
    </source>
</evidence>
<dbReference type="GO" id="GO:0006261">
    <property type="term" value="P:DNA-templated DNA replication"/>
    <property type="evidence" value="ECO:0007669"/>
    <property type="project" value="TreeGrafter"/>
</dbReference>
<dbReference type="InterPro" id="IPR032780">
    <property type="entry name" value="DNA_pol3_delt_C"/>
</dbReference>
<evidence type="ECO:0000256" key="3">
    <source>
        <dbReference type="ARBA" id="ARBA00022679"/>
    </source>
</evidence>
<dbReference type="InterPro" id="IPR005790">
    <property type="entry name" value="DNA_polIII_delta"/>
</dbReference>
<keyword evidence="5" id="KW-0235">DNA replication</keyword>
<organism evidence="12 13">
    <name type="scientific">Salinimonas sediminis</name>
    <dbReference type="NCBI Taxonomy" id="2303538"/>
    <lineage>
        <taxon>Bacteria</taxon>
        <taxon>Pseudomonadati</taxon>
        <taxon>Pseudomonadota</taxon>
        <taxon>Gammaproteobacteria</taxon>
        <taxon>Alteromonadales</taxon>
        <taxon>Alteromonadaceae</taxon>
        <taxon>Alteromonas/Salinimonas group</taxon>
        <taxon>Salinimonas</taxon>
    </lineage>
</organism>
<evidence type="ECO:0000256" key="6">
    <source>
        <dbReference type="ARBA" id="ARBA00022932"/>
    </source>
</evidence>
<evidence type="ECO:0000259" key="10">
    <source>
        <dbReference type="Pfam" id="PF06144"/>
    </source>
</evidence>
<comment type="catalytic activity">
    <reaction evidence="8">
        <text>DNA(n) + a 2'-deoxyribonucleoside 5'-triphosphate = DNA(n+1) + diphosphate</text>
        <dbReference type="Rhea" id="RHEA:22508"/>
        <dbReference type="Rhea" id="RHEA-COMP:17339"/>
        <dbReference type="Rhea" id="RHEA-COMP:17340"/>
        <dbReference type="ChEBI" id="CHEBI:33019"/>
        <dbReference type="ChEBI" id="CHEBI:61560"/>
        <dbReference type="ChEBI" id="CHEBI:173112"/>
        <dbReference type="EC" id="2.7.7.7"/>
    </reaction>
</comment>
<evidence type="ECO:0000259" key="11">
    <source>
        <dbReference type="Pfam" id="PF14840"/>
    </source>
</evidence>
<dbReference type="SUPFAM" id="SSF48019">
    <property type="entry name" value="post-AAA+ oligomerization domain-like"/>
    <property type="match status" value="1"/>
</dbReference>
<dbReference type="Proteomes" id="UP000262073">
    <property type="component" value="Chromosome"/>
</dbReference>
<dbReference type="PANTHER" id="PTHR34388:SF1">
    <property type="entry name" value="DNA POLYMERASE III SUBUNIT DELTA"/>
    <property type="match status" value="1"/>
</dbReference>
<evidence type="ECO:0000256" key="8">
    <source>
        <dbReference type="ARBA" id="ARBA00049244"/>
    </source>
</evidence>
<dbReference type="RefSeq" id="WP_117316482.1">
    <property type="nucleotide sequence ID" value="NZ_CP031769.1"/>
</dbReference>
<keyword evidence="3 12" id="KW-0808">Transferase</keyword>
<dbReference type="GO" id="GO:0003677">
    <property type="term" value="F:DNA binding"/>
    <property type="evidence" value="ECO:0007669"/>
    <property type="project" value="InterPro"/>
</dbReference>
<dbReference type="GO" id="GO:0009360">
    <property type="term" value="C:DNA polymerase III complex"/>
    <property type="evidence" value="ECO:0007669"/>
    <property type="project" value="UniProtKB-UniRule"/>
</dbReference>
<dbReference type="Gene3D" id="1.20.272.10">
    <property type="match status" value="1"/>
</dbReference>
<evidence type="ECO:0000256" key="1">
    <source>
        <dbReference type="ARBA" id="ARBA00012417"/>
    </source>
</evidence>
<keyword evidence="6" id="KW-0239">DNA-directed DNA polymerase</keyword>
<dbReference type="Pfam" id="PF06144">
    <property type="entry name" value="DNA_pol3_delta"/>
    <property type="match status" value="1"/>
</dbReference>
<dbReference type="GO" id="GO:0003887">
    <property type="term" value="F:DNA-directed DNA polymerase activity"/>
    <property type="evidence" value="ECO:0007669"/>
    <property type="project" value="UniProtKB-UniRule"/>
</dbReference>
<evidence type="ECO:0000256" key="2">
    <source>
        <dbReference type="ARBA" id="ARBA00017703"/>
    </source>
</evidence>
<accession>A0A346NLL5</accession>
<dbReference type="AlphaFoldDB" id="A0A346NLL5"/>
<sequence length="343" mass="39056">MQVYPNRFEAELQRGLTSCYLLFGDEPQQKFTLLNAVRHQARQAGFEERTVLVADKDFSWNQLLEATQALSLFSTTQLIELELPTGKPGTEGSKMLQQVAGNLTKDTILVVHGPKVGKDVQNSKWFKVLDEIGVHSICYPLEGKPLHSWISQTMQQFGLQADPPSIALIADYCEGNMMAAHQEIEKLALVYAGQQLTLEHVEKIIVDQSRFNVFQLVDVMLNGEQQRCVKMLYRLESEGIEPNIVIWALVREWQLLWKLKNQLDQGQTIAWQRHGIWRNRQVCYQSALARLTKPALAEIRQQLRDADVAFKQNQVVRPYVKLCHLCMLFMGMPLTLPLGAGIA</sequence>
<evidence type="ECO:0000313" key="13">
    <source>
        <dbReference type="Proteomes" id="UP000262073"/>
    </source>
</evidence>
<keyword evidence="4 12" id="KW-0548">Nucleotidyltransferase</keyword>
<feature type="domain" description="DNA polymerase III subunit delta C-terminal" evidence="11">
    <location>
        <begin position="214"/>
        <end position="334"/>
    </location>
</feature>
<dbReference type="InterPro" id="IPR027417">
    <property type="entry name" value="P-loop_NTPase"/>
</dbReference>
<dbReference type="OrthoDB" id="9770982at2"/>
<gene>
    <name evidence="12" type="primary">holA</name>
    <name evidence="12" type="ORF">D0Y50_08620</name>
</gene>
<keyword evidence="13" id="KW-1185">Reference proteome</keyword>
<evidence type="ECO:0000256" key="9">
    <source>
        <dbReference type="NCBIfam" id="TIGR01128"/>
    </source>
</evidence>